<evidence type="ECO:0000256" key="1">
    <source>
        <dbReference type="SAM" id="Phobius"/>
    </source>
</evidence>
<gene>
    <name evidence="2" type="ORF">AMORRO_LOCUS11593</name>
</gene>
<evidence type="ECO:0000313" key="3">
    <source>
        <dbReference type="Proteomes" id="UP000789342"/>
    </source>
</evidence>
<evidence type="ECO:0000313" key="2">
    <source>
        <dbReference type="EMBL" id="CAG8689853.1"/>
    </source>
</evidence>
<sequence>MAYEKQVKINDDKKIKPKITLHDPLPLGERIKRTIRKMPPEVVPFVVIISAAIFGGLVALGHKLATDNQLRKYPTHRHTVLHANYIGIEGKLIVPGRSLLGRYPSAMKSSYHREKELKGRLWESSKSLLTISHKIARDLTGGETKGGTVSKSDSIERENFEEFVETYVMVAKIIQGEFKMLVFLAQ</sequence>
<dbReference type="AlphaFoldDB" id="A0A9N9ETI7"/>
<dbReference type="OrthoDB" id="202195at2759"/>
<keyword evidence="1" id="KW-1133">Transmembrane helix</keyword>
<accession>A0A9N9ETI7</accession>
<comment type="caution">
    <text evidence="2">The sequence shown here is derived from an EMBL/GenBank/DDBJ whole genome shotgun (WGS) entry which is preliminary data.</text>
</comment>
<dbReference type="Proteomes" id="UP000789342">
    <property type="component" value="Unassembled WGS sequence"/>
</dbReference>
<proteinExistence type="predicted"/>
<keyword evidence="3" id="KW-1185">Reference proteome</keyword>
<protein>
    <submittedName>
        <fullName evidence="2">12503_t:CDS:1</fullName>
    </submittedName>
</protein>
<keyword evidence="1" id="KW-0472">Membrane</keyword>
<organism evidence="2 3">
    <name type="scientific">Acaulospora morrowiae</name>
    <dbReference type="NCBI Taxonomy" id="94023"/>
    <lineage>
        <taxon>Eukaryota</taxon>
        <taxon>Fungi</taxon>
        <taxon>Fungi incertae sedis</taxon>
        <taxon>Mucoromycota</taxon>
        <taxon>Glomeromycotina</taxon>
        <taxon>Glomeromycetes</taxon>
        <taxon>Diversisporales</taxon>
        <taxon>Acaulosporaceae</taxon>
        <taxon>Acaulospora</taxon>
    </lineage>
</organism>
<dbReference type="EMBL" id="CAJVPV010015077">
    <property type="protein sequence ID" value="CAG8689853.1"/>
    <property type="molecule type" value="Genomic_DNA"/>
</dbReference>
<name>A0A9N9ETI7_9GLOM</name>
<feature type="transmembrane region" description="Helical" evidence="1">
    <location>
        <begin position="42"/>
        <end position="62"/>
    </location>
</feature>
<keyword evidence="1" id="KW-0812">Transmembrane</keyword>
<reference evidence="2" key="1">
    <citation type="submission" date="2021-06" db="EMBL/GenBank/DDBJ databases">
        <authorList>
            <person name="Kallberg Y."/>
            <person name="Tangrot J."/>
            <person name="Rosling A."/>
        </authorList>
    </citation>
    <scope>NUCLEOTIDE SEQUENCE</scope>
    <source>
        <strain evidence="2">CL551</strain>
    </source>
</reference>